<dbReference type="OrthoDB" id="8883268at2"/>
<evidence type="ECO:0000256" key="1">
    <source>
        <dbReference type="SAM" id="MobiDB-lite"/>
    </source>
</evidence>
<organism evidence="2 3">
    <name type="scientific">Ideonella dechloratans</name>
    <dbReference type="NCBI Taxonomy" id="36863"/>
    <lineage>
        <taxon>Bacteria</taxon>
        <taxon>Pseudomonadati</taxon>
        <taxon>Pseudomonadota</taxon>
        <taxon>Betaproteobacteria</taxon>
        <taxon>Burkholderiales</taxon>
        <taxon>Sphaerotilaceae</taxon>
        <taxon>Ideonella</taxon>
    </lineage>
</organism>
<sequence>MDEAVISSATDQPRPQSDEDAAAAEHLPEVQRLVSAVRACLNALPAIKSKGKPTSKSAATQEEYLKLARQLLHGASAGEDDLVSVVSNTGRSTTFYKRLAALRYHCLWSVGAMSSALPQAWDTSTRERLMASCSQLLMTMRALVRLQQQGMTQPRSKRRSKRQALRGLPSTWREDICARGMHGKYADALLISALTGARPSELATGVEVWVEFDDLLRKDILCLHVIGAKVKASQGQPNRFVAYAEDDTHPLVATLVKRLSTEPGKKLRVKIAKAGNFTAEIQRLARSLWRNHDHAITATCFRHQWSADLKASAGGDAASRGLGHQSAKTRRHYGMAHQARDGHALRPVRIEADLPVRTFRPNLYPGTPAHRIE</sequence>
<accession>A0A643FIG4</accession>
<keyword evidence="3" id="KW-1185">Reference proteome</keyword>
<dbReference type="EMBL" id="VZPB01000001">
    <property type="protein sequence ID" value="KAB0585470.1"/>
    <property type="molecule type" value="Genomic_DNA"/>
</dbReference>
<dbReference type="RefSeq" id="WP_151122043.1">
    <property type="nucleotide sequence ID" value="NZ_CP088081.1"/>
</dbReference>
<evidence type="ECO:0000313" key="3">
    <source>
        <dbReference type="Proteomes" id="UP000430120"/>
    </source>
</evidence>
<feature type="region of interest" description="Disordered" evidence="1">
    <location>
        <begin position="1"/>
        <end position="22"/>
    </location>
</feature>
<proteinExistence type="predicted"/>
<dbReference type="GO" id="GO:0015074">
    <property type="term" value="P:DNA integration"/>
    <property type="evidence" value="ECO:0007669"/>
    <property type="project" value="InterPro"/>
</dbReference>
<comment type="caution">
    <text evidence="2">The sequence shown here is derived from an EMBL/GenBank/DDBJ whole genome shotgun (WGS) entry which is preliminary data.</text>
</comment>
<dbReference type="InterPro" id="IPR013762">
    <property type="entry name" value="Integrase-like_cat_sf"/>
</dbReference>
<reference evidence="2 3" key="1">
    <citation type="submission" date="2019-09" db="EMBL/GenBank/DDBJ databases">
        <title>Draft genome sequences of 48 bacterial type strains from the CCUG.</title>
        <authorList>
            <person name="Tunovic T."/>
            <person name="Pineiro-Iglesias B."/>
            <person name="Unosson C."/>
            <person name="Inganas E."/>
            <person name="Ohlen M."/>
            <person name="Cardew S."/>
            <person name="Jensie-Markopoulos S."/>
            <person name="Salva-Serra F."/>
            <person name="Jaen-Luchoro D."/>
            <person name="Karlsson R."/>
            <person name="Svensson-Stadler L."/>
            <person name="Chun J."/>
            <person name="Moore E."/>
        </authorList>
    </citation>
    <scope>NUCLEOTIDE SEQUENCE [LARGE SCALE GENOMIC DNA]</scope>
    <source>
        <strain evidence="2 3">CCUG 30977</strain>
    </source>
</reference>
<dbReference type="Proteomes" id="UP000430120">
    <property type="component" value="Unassembled WGS sequence"/>
</dbReference>
<protein>
    <submittedName>
        <fullName evidence="2">Site-specific integrase</fullName>
    </submittedName>
</protein>
<gene>
    <name evidence="2" type="ORF">F7Q92_00855</name>
</gene>
<dbReference type="Gene3D" id="1.10.443.10">
    <property type="entry name" value="Intergrase catalytic core"/>
    <property type="match status" value="1"/>
</dbReference>
<dbReference type="AlphaFoldDB" id="A0A643FIG4"/>
<dbReference type="GO" id="GO:0003677">
    <property type="term" value="F:DNA binding"/>
    <property type="evidence" value="ECO:0007669"/>
    <property type="project" value="InterPro"/>
</dbReference>
<evidence type="ECO:0000313" key="2">
    <source>
        <dbReference type="EMBL" id="KAB0585470.1"/>
    </source>
</evidence>
<name>A0A643FIG4_IDEDE</name>
<dbReference type="GO" id="GO:0006310">
    <property type="term" value="P:DNA recombination"/>
    <property type="evidence" value="ECO:0007669"/>
    <property type="project" value="InterPro"/>
</dbReference>